<dbReference type="InterPro" id="IPR036397">
    <property type="entry name" value="RNaseH_sf"/>
</dbReference>
<dbReference type="InterPro" id="IPR012337">
    <property type="entry name" value="RNaseH-like_sf"/>
</dbReference>
<dbReference type="InterPro" id="IPR002156">
    <property type="entry name" value="RNaseH_domain"/>
</dbReference>
<dbReference type="GO" id="GO:0004523">
    <property type="term" value="F:RNA-DNA hybrid ribonuclease activity"/>
    <property type="evidence" value="ECO:0007669"/>
    <property type="project" value="InterPro"/>
</dbReference>
<dbReference type="SUPFAM" id="SSF56672">
    <property type="entry name" value="DNA/RNA polymerases"/>
    <property type="match status" value="1"/>
</dbReference>
<reference evidence="3 4" key="1">
    <citation type="submission" date="2015-07" db="EMBL/GenBank/DDBJ databases">
        <authorList>
            <person name="Noorani M."/>
        </authorList>
    </citation>
    <scope>NUCLEOTIDE SEQUENCE [LARGE SCALE GENOMIC DNA]</scope>
    <source>
        <strain evidence="3">BBA 69670</strain>
    </source>
</reference>
<dbReference type="PANTHER" id="PTHR33481">
    <property type="entry name" value="REVERSE TRANSCRIPTASE"/>
    <property type="match status" value="1"/>
</dbReference>
<feature type="region of interest" description="Disordered" evidence="1">
    <location>
        <begin position="676"/>
        <end position="698"/>
    </location>
</feature>
<dbReference type="EMBL" id="CYGV01001390">
    <property type="protein sequence ID" value="CUA73498.1"/>
    <property type="molecule type" value="Genomic_DNA"/>
</dbReference>
<dbReference type="GO" id="GO:0003964">
    <property type="term" value="F:RNA-directed DNA polymerase activity"/>
    <property type="evidence" value="ECO:0007669"/>
    <property type="project" value="UniProtKB-KW"/>
</dbReference>
<dbReference type="CDD" id="cd09276">
    <property type="entry name" value="Rnase_HI_RT_non_LTR"/>
    <property type="match status" value="1"/>
</dbReference>
<dbReference type="GO" id="GO:0003676">
    <property type="term" value="F:nucleic acid binding"/>
    <property type="evidence" value="ECO:0007669"/>
    <property type="project" value="InterPro"/>
</dbReference>
<dbReference type="Gene3D" id="3.30.420.10">
    <property type="entry name" value="Ribonuclease H-like superfamily/Ribonuclease H"/>
    <property type="match status" value="1"/>
</dbReference>
<name>A0A0K6G561_9AGAM</name>
<sequence length="770" mass="84063">MKPHKAPGPDGLPACVYIQTIDLLEDHLLPIFRASLRLGIYPTEWRKSHTVVLRKPSKPDYSIAKAYRPIALLNVISKILSACIANRLNSLAEKHGWLPDHHFGGRPGRTTTDALHLLAKTVKDAWATKKVASALFLDVKGTFPHANPHRLAANMKELGVPTVYVNWMLAKLSGRTTCLASDDYTSALLPIDNGIDQGCPPSVISYLPYNSLLVKIPRVTSNELCIAYIDDVTFVAWGPSFEDNHRALVDMMTRTGGALEWSNTHNSTFELDKTACIDFAPASSSKRLDRPPLTIGNQVITPVKSHTLLGVIMDQTLSWREQCDKALSKGQKWASQLNRLARMTYGTSVETARCLYLSIAVPHFTYAADVWFTPITSDPGKRRTGSVGFAKRLARVQSTAARSILGAMRSTPIASLDAHLDLLPVHLLLNEACQRAAIRLAATPTDHPLHKAVAKCASGRKRHPPPLQNILRFARVRPSYFESWPFGRRPLPDVPPKHFSDRETAEVLARTDMAHLQVFTDGAASRAGVAAAAVLLELGSRELRTGWKLGEAESHSALDAEVAGILLAAHLVLKVQKDTIVDDVSIYTDSQAAISCINRHTEGVARRLLRATREAIRKAKLGSGGTVLNLKWCPGHTGIPGNIMADGEASRAASGHTFPHHLVPKFLVDYHPATNPTTHKQAAKAENRKLAKTHWSSSNAGIKHVEKFPNLPPQGLSQVTSNYGNTYTASSWPTPPFASTAAESPRPPHTSSLDAPTTQHHAMSTSPPEV</sequence>
<evidence type="ECO:0000259" key="2">
    <source>
        <dbReference type="PROSITE" id="PS50879"/>
    </source>
</evidence>
<keyword evidence="4" id="KW-1185">Reference proteome</keyword>
<proteinExistence type="predicted"/>
<dbReference type="InterPro" id="IPR043502">
    <property type="entry name" value="DNA/RNA_pol_sf"/>
</dbReference>
<accession>A0A0K6G561</accession>
<keyword evidence="3" id="KW-0695">RNA-directed DNA polymerase</keyword>
<gene>
    <name evidence="3" type="ORF">RSOLAG22IIIB_10842</name>
</gene>
<dbReference type="CDD" id="cd01650">
    <property type="entry name" value="RT_nLTR_like"/>
    <property type="match status" value="1"/>
</dbReference>
<dbReference type="InterPro" id="IPR000477">
    <property type="entry name" value="RT_dom"/>
</dbReference>
<evidence type="ECO:0000313" key="4">
    <source>
        <dbReference type="Proteomes" id="UP000044841"/>
    </source>
</evidence>
<dbReference type="PANTHER" id="PTHR33481:SF1">
    <property type="entry name" value="ENDONUCLEASE_EXONUCLEASE_PHOSPHATASE DOMAIN-CONTAINING PROTEIN-RELATED"/>
    <property type="match status" value="1"/>
</dbReference>
<dbReference type="Pfam" id="PF00078">
    <property type="entry name" value="RVT_1"/>
    <property type="match status" value="1"/>
</dbReference>
<evidence type="ECO:0000256" key="1">
    <source>
        <dbReference type="SAM" id="MobiDB-lite"/>
    </source>
</evidence>
<evidence type="ECO:0000313" key="3">
    <source>
        <dbReference type="EMBL" id="CUA73498.1"/>
    </source>
</evidence>
<dbReference type="Pfam" id="PF00075">
    <property type="entry name" value="RNase_H"/>
    <property type="match status" value="1"/>
</dbReference>
<keyword evidence="3" id="KW-0548">Nucleotidyltransferase</keyword>
<dbReference type="AlphaFoldDB" id="A0A0K6G561"/>
<feature type="region of interest" description="Disordered" evidence="1">
    <location>
        <begin position="730"/>
        <end position="770"/>
    </location>
</feature>
<dbReference type="SUPFAM" id="SSF53098">
    <property type="entry name" value="Ribonuclease H-like"/>
    <property type="match status" value="1"/>
</dbReference>
<feature type="compositionally biased region" description="Polar residues" evidence="1">
    <location>
        <begin position="749"/>
        <end position="770"/>
    </location>
</feature>
<feature type="domain" description="RNase H type-1" evidence="2">
    <location>
        <begin position="512"/>
        <end position="654"/>
    </location>
</feature>
<keyword evidence="3" id="KW-0808">Transferase</keyword>
<dbReference type="PROSITE" id="PS50879">
    <property type="entry name" value="RNASE_H_1"/>
    <property type="match status" value="1"/>
</dbReference>
<dbReference type="Proteomes" id="UP000044841">
    <property type="component" value="Unassembled WGS sequence"/>
</dbReference>
<organism evidence="3 4">
    <name type="scientific">Rhizoctonia solani</name>
    <dbReference type="NCBI Taxonomy" id="456999"/>
    <lineage>
        <taxon>Eukaryota</taxon>
        <taxon>Fungi</taxon>
        <taxon>Dikarya</taxon>
        <taxon>Basidiomycota</taxon>
        <taxon>Agaricomycotina</taxon>
        <taxon>Agaricomycetes</taxon>
        <taxon>Cantharellales</taxon>
        <taxon>Ceratobasidiaceae</taxon>
        <taxon>Rhizoctonia</taxon>
    </lineage>
</organism>
<protein>
    <submittedName>
        <fullName evidence="3">Putative RNA-directed DNA polymerase from transposon BS</fullName>
    </submittedName>
</protein>